<feature type="compositionally biased region" description="Basic and acidic residues" evidence="1">
    <location>
        <begin position="527"/>
        <end position="538"/>
    </location>
</feature>
<evidence type="ECO:0000313" key="2">
    <source>
        <dbReference type="EMBL" id="OCF36141.1"/>
    </source>
</evidence>
<organism evidence="2 3">
    <name type="scientific">Kwoniella heveanensis BCC8398</name>
    <dbReference type="NCBI Taxonomy" id="1296120"/>
    <lineage>
        <taxon>Eukaryota</taxon>
        <taxon>Fungi</taxon>
        <taxon>Dikarya</taxon>
        <taxon>Basidiomycota</taxon>
        <taxon>Agaricomycotina</taxon>
        <taxon>Tremellomycetes</taxon>
        <taxon>Tremellales</taxon>
        <taxon>Cryptococcaceae</taxon>
        <taxon>Kwoniella</taxon>
    </lineage>
</organism>
<feature type="region of interest" description="Disordered" evidence="1">
    <location>
        <begin position="426"/>
        <end position="445"/>
    </location>
</feature>
<name>A0A1B9GYN6_9TREE</name>
<gene>
    <name evidence="2" type="ORF">I316_02013</name>
</gene>
<feature type="compositionally biased region" description="Polar residues" evidence="1">
    <location>
        <begin position="787"/>
        <end position="796"/>
    </location>
</feature>
<keyword evidence="3" id="KW-1185">Reference proteome</keyword>
<reference evidence="2 3" key="1">
    <citation type="submission" date="2013-07" db="EMBL/GenBank/DDBJ databases">
        <title>The Genome Sequence of Cryptococcus heveanensis BCC8398.</title>
        <authorList>
            <consortium name="The Broad Institute Genome Sequencing Platform"/>
            <person name="Cuomo C."/>
            <person name="Litvintseva A."/>
            <person name="Chen Y."/>
            <person name="Heitman J."/>
            <person name="Sun S."/>
            <person name="Springer D."/>
            <person name="Dromer F."/>
            <person name="Young S.K."/>
            <person name="Zeng Q."/>
            <person name="Gargeya S."/>
            <person name="Fitzgerald M."/>
            <person name="Abouelleil A."/>
            <person name="Alvarado L."/>
            <person name="Berlin A.M."/>
            <person name="Chapman S.B."/>
            <person name="Dewar J."/>
            <person name="Goldberg J."/>
            <person name="Griggs A."/>
            <person name="Gujja S."/>
            <person name="Hansen M."/>
            <person name="Howarth C."/>
            <person name="Imamovic A."/>
            <person name="Larimer J."/>
            <person name="McCowan C."/>
            <person name="Murphy C."/>
            <person name="Pearson M."/>
            <person name="Priest M."/>
            <person name="Roberts A."/>
            <person name="Saif S."/>
            <person name="Shea T."/>
            <person name="Sykes S."/>
            <person name="Wortman J."/>
            <person name="Nusbaum C."/>
            <person name="Birren B."/>
        </authorList>
    </citation>
    <scope>NUCLEOTIDE SEQUENCE [LARGE SCALE GENOMIC DNA]</scope>
    <source>
        <strain evidence="2 3">BCC8398</strain>
    </source>
</reference>
<dbReference type="OrthoDB" id="27237at2759"/>
<evidence type="ECO:0000256" key="1">
    <source>
        <dbReference type="SAM" id="MobiDB-lite"/>
    </source>
</evidence>
<feature type="compositionally biased region" description="Acidic residues" evidence="1">
    <location>
        <begin position="932"/>
        <end position="942"/>
    </location>
</feature>
<dbReference type="AlphaFoldDB" id="A0A1B9GYN6"/>
<feature type="region of interest" description="Disordered" evidence="1">
    <location>
        <begin position="757"/>
        <end position="957"/>
    </location>
</feature>
<feature type="compositionally biased region" description="Acidic residues" evidence="1">
    <location>
        <begin position="903"/>
        <end position="914"/>
    </location>
</feature>
<sequence length="996" mass="109860">MADSFASLTQTGRAFPLPTISEDTLNYVLHLLPLCDTAATAILITDYVNSLLPQPWLWNKDAWELKVGSVPASSAGKWSVGDLGSKLEGRMRVGDAVDDEWLVVWLLREISKKWPDFIIGVRDTDGEFLLIEAADALPSWVSPENADNRLWLQDGHLHLIPLSVRTASSSRPRQILDDDELERQYDPEAYLSEEDAVRAVRTGKYRSEDKMERAVWQRISCYPDALNTHRHKTKAYLPIPIAKVLKKNPELIQKATEGFYVRDPAQLRAAARMTHFPPSPSILTPVTLTRAAYAQLQGQVFHPPRVFGPEWHVREGSELDNERRWRDLGVKIATGFEIMYKEGGKKGRSGVDGESGGVRSDEGYQQFLVNLEKAGWFGDELEGSEKWKERELEALKGYQSVKSVDTASQRPSFAYLVDAALSSTSHISPDSLSASPDDPEDSDNWLEVAPEDLDDMLIRSMGRANQSQGDSQEALKMGEEDGKALHDLAQKVQEFVGGQGDMTAARFADELSDEEMDDSDDDEDEAEERKALEAEKQTRLQNLVPSLPAEQWGANTLSKPSAKDLKADNKPEVQSSESSSSKGKGKNKSGLDPIDDLKAKMRPPVFAKEEYDGVIYESESESESESELPPPGTLGRKISLMKWGEGEKGPQSARIHEIDEEQEDDEKEEKERKESLKLGDNLDEEMQRRVWGGGDAADANAEDEDEDGHEDEEDAAMEVDIDDDEEEDFLKFTREALGISDEMWAGIVGDRQARGAFVPQSAAKSASTTTSHKPAASASPSSTTTTNQTSVNDQEVSSSSSTSSRPKGKPTGRKVSFAETTTVRMYGDPIDSNKPQSQRADANVQANTNTNTSLDSFENVMRAMDEQLSKTRPVQQKASAASSGKTRPLPSTKAEKTNLPSETELDEMDEDELEAMDRELREALKSTGAGDGEGEDDEDEGEMMGIDEVNELDENGRKEYEMMRSFLESYAAQGGGSGVVGNLFGRLGKSNGGAAK</sequence>
<dbReference type="STRING" id="1296120.A0A1B9GYN6"/>
<feature type="compositionally biased region" description="Acidic residues" evidence="1">
    <location>
        <begin position="700"/>
        <end position="725"/>
    </location>
</feature>
<dbReference type="Pfam" id="PF07093">
    <property type="entry name" value="SGT1"/>
    <property type="match status" value="1"/>
</dbReference>
<evidence type="ECO:0000313" key="3">
    <source>
        <dbReference type="Proteomes" id="UP000092666"/>
    </source>
</evidence>
<feature type="compositionally biased region" description="Basic and acidic residues" evidence="1">
    <location>
        <begin position="561"/>
        <end position="571"/>
    </location>
</feature>
<reference evidence="3" key="2">
    <citation type="submission" date="2013-12" db="EMBL/GenBank/DDBJ databases">
        <title>Evolution of pathogenesis and genome organization in the Tremellales.</title>
        <authorList>
            <person name="Cuomo C."/>
            <person name="Litvintseva A."/>
            <person name="Heitman J."/>
            <person name="Chen Y."/>
            <person name="Sun S."/>
            <person name="Springer D."/>
            <person name="Dromer F."/>
            <person name="Young S."/>
            <person name="Zeng Q."/>
            <person name="Chapman S."/>
            <person name="Gujja S."/>
            <person name="Saif S."/>
            <person name="Birren B."/>
        </authorList>
    </citation>
    <scope>NUCLEOTIDE SEQUENCE [LARGE SCALE GENOMIC DNA]</scope>
    <source>
        <strain evidence="3">BCC8398</strain>
    </source>
</reference>
<feature type="compositionally biased region" description="Polar residues" evidence="1">
    <location>
        <begin position="833"/>
        <end position="856"/>
    </location>
</feature>
<feature type="compositionally biased region" description="Basic and acidic residues" evidence="1">
    <location>
        <begin position="915"/>
        <end position="924"/>
    </location>
</feature>
<dbReference type="GO" id="GO:0005634">
    <property type="term" value="C:nucleus"/>
    <property type="evidence" value="ECO:0007669"/>
    <property type="project" value="TreeGrafter"/>
</dbReference>
<protein>
    <recommendedName>
        <fullName evidence="4">SGT1-domain-containing protein</fullName>
    </recommendedName>
</protein>
<feature type="compositionally biased region" description="Basic and acidic residues" evidence="1">
    <location>
        <begin position="476"/>
        <end position="489"/>
    </location>
</feature>
<dbReference type="Proteomes" id="UP000092666">
    <property type="component" value="Unassembled WGS sequence"/>
</dbReference>
<dbReference type="InterPro" id="IPR010770">
    <property type="entry name" value="Ecd"/>
</dbReference>
<feature type="compositionally biased region" description="Acidic residues" evidence="1">
    <location>
        <begin position="658"/>
        <end position="668"/>
    </location>
</feature>
<dbReference type="EMBL" id="KI669496">
    <property type="protein sequence ID" value="OCF36141.1"/>
    <property type="molecule type" value="Genomic_DNA"/>
</dbReference>
<proteinExistence type="predicted"/>
<feature type="compositionally biased region" description="Acidic residues" evidence="1">
    <location>
        <begin position="510"/>
        <end position="526"/>
    </location>
</feature>
<feature type="compositionally biased region" description="Low complexity" evidence="1">
    <location>
        <begin position="761"/>
        <end position="786"/>
    </location>
</feature>
<evidence type="ECO:0008006" key="4">
    <source>
        <dbReference type="Google" id="ProtNLM"/>
    </source>
</evidence>
<dbReference type="PANTHER" id="PTHR13060:SF0">
    <property type="entry name" value="PROTEIN ECDYSONELESS HOMOLOG"/>
    <property type="match status" value="1"/>
</dbReference>
<accession>A0A1B9GYN6</accession>
<feature type="region of interest" description="Disordered" evidence="1">
    <location>
        <begin position="463"/>
        <end position="725"/>
    </location>
</feature>
<dbReference type="PANTHER" id="PTHR13060">
    <property type="entry name" value="SGT1 PROTEIN HSGT1 SUPPRESSOR OF GCR2"/>
    <property type="match status" value="1"/>
</dbReference>
<feature type="compositionally biased region" description="Polar residues" evidence="1">
    <location>
        <begin position="870"/>
        <end position="885"/>
    </location>
</feature>